<evidence type="ECO:0000256" key="1">
    <source>
        <dbReference type="ARBA" id="ARBA00004873"/>
    </source>
</evidence>
<dbReference type="InterPro" id="IPR017926">
    <property type="entry name" value="GATASE"/>
</dbReference>
<accession>A0A650CNB7</accession>
<dbReference type="NCBIfam" id="TIGR00566">
    <property type="entry name" value="trpG_papA"/>
    <property type="match status" value="1"/>
</dbReference>
<dbReference type="InterPro" id="IPR029062">
    <property type="entry name" value="Class_I_gatase-like"/>
</dbReference>
<keyword evidence="3" id="KW-0028">Amino-acid biosynthesis</keyword>
<dbReference type="InterPro" id="IPR050472">
    <property type="entry name" value="Anth_synth/Amidotransfase"/>
</dbReference>
<evidence type="ECO:0000256" key="2">
    <source>
        <dbReference type="ARBA" id="ARBA00012266"/>
    </source>
</evidence>
<evidence type="ECO:0000313" key="9">
    <source>
        <dbReference type="Proteomes" id="UP000423396"/>
    </source>
</evidence>
<comment type="pathway">
    <text evidence="1">Amino-acid biosynthesis; L-tryptophan biosynthesis; L-tryptophan from chorismate: step 1/5.</text>
</comment>
<dbReference type="InterPro" id="IPR006221">
    <property type="entry name" value="TrpG/PapA_dom"/>
</dbReference>
<reference evidence="8 9" key="1">
    <citation type="submission" date="2019-10" db="EMBL/GenBank/DDBJ databases">
        <title>Genome Sequences from Six Type Strain Members of the Archaeal Family Sulfolobaceae: Acidianus ambivalens, Acidianus infernus, Metallosphaera prunae, Stygiolobus azoricus, Sulfolobus metallicus, and Sulfurisphaera ohwakuensis.</title>
        <authorList>
            <person name="Counts J.A."/>
            <person name="Kelly R.M."/>
        </authorList>
    </citation>
    <scope>NUCLEOTIDE SEQUENCE [LARGE SCALE GENOMIC DNA]</scope>
    <source>
        <strain evidence="8 9">FC6</strain>
    </source>
</reference>
<dbReference type="RefSeq" id="WP_156005994.1">
    <property type="nucleotide sequence ID" value="NZ_CP045483.1"/>
</dbReference>
<dbReference type="FunFam" id="3.40.50.880:FF:000003">
    <property type="entry name" value="Anthranilate synthase component II"/>
    <property type="match status" value="1"/>
</dbReference>
<dbReference type="PRINTS" id="PR00096">
    <property type="entry name" value="GATASE"/>
</dbReference>
<evidence type="ECO:0000259" key="7">
    <source>
        <dbReference type="Pfam" id="PF00117"/>
    </source>
</evidence>
<dbReference type="PRINTS" id="PR00099">
    <property type="entry name" value="CPSGATASE"/>
</dbReference>
<dbReference type="GeneID" id="42798324"/>
<dbReference type="AlphaFoldDB" id="A0A650CNB7"/>
<dbReference type="PROSITE" id="PS51273">
    <property type="entry name" value="GATASE_TYPE_1"/>
    <property type="match status" value="1"/>
</dbReference>
<feature type="domain" description="Glutamine amidotransferase" evidence="7">
    <location>
        <begin position="6"/>
        <end position="192"/>
    </location>
</feature>
<keyword evidence="5" id="KW-0057">Aromatic amino acid biosynthesis</keyword>
<dbReference type="Gene3D" id="3.40.50.880">
    <property type="match status" value="1"/>
</dbReference>
<evidence type="ECO:0000256" key="6">
    <source>
        <dbReference type="ARBA" id="ARBA00047683"/>
    </source>
</evidence>
<dbReference type="GO" id="GO:0000162">
    <property type="term" value="P:L-tryptophan biosynthetic process"/>
    <property type="evidence" value="ECO:0007669"/>
    <property type="project" value="UniProtKB-KW"/>
</dbReference>
<dbReference type="PRINTS" id="PR00097">
    <property type="entry name" value="ANTSNTHASEII"/>
</dbReference>
<dbReference type="EC" id="4.1.3.27" evidence="2"/>
<keyword evidence="9" id="KW-1185">Reference proteome</keyword>
<proteinExistence type="predicted"/>
<protein>
    <recommendedName>
        <fullName evidence="2">anthranilate synthase</fullName>
        <ecNumber evidence="2">4.1.3.27</ecNumber>
    </recommendedName>
</protein>
<dbReference type="OrthoDB" id="3321at2157"/>
<organism evidence="8 9">
    <name type="scientific">Stygiolobus azoricus</name>
    <dbReference type="NCBI Taxonomy" id="41675"/>
    <lineage>
        <taxon>Archaea</taxon>
        <taxon>Thermoproteota</taxon>
        <taxon>Thermoprotei</taxon>
        <taxon>Sulfolobales</taxon>
        <taxon>Sulfolobaceae</taxon>
        <taxon>Stygiolobus</taxon>
    </lineage>
</organism>
<dbReference type="GO" id="GO:0005829">
    <property type="term" value="C:cytosol"/>
    <property type="evidence" value="ECO:0007669"/>
    <property type="project" value="TreeGrafter"/>
</dbReference>
<dbReference type="SUPFAM" id="SSF52317">
    <property type="entry name" value="Class I glutamine amidotransferase-like"/>
    <property type="match status" value="1"/>
</dbReference>
<comment type="catalytic activity">
    <reaction evidence="6">
        <text>chorismate + L-glutamine = anthranilate + pyruvate + L-glutamate + H(+)</text>
        <dbReference type="Rhea" id="RHEA:21732"/>
        <dbReference type="ChEBI" id="CHEBI:15361"/>
        <dbReference type="ChEBI" id="CHEBI:15378"/>
        <dbReference type="ChEBI" id="CHEBI:16567"/>
        <dbReference type="ChEBI" id="CHEBI:29748"/>
        <dbReference type="ChEBI" id="CHEBI:29985"/>
        <dbReference type="ChEBI" id="CHEBI:58359"/>
        <dbReference type="EC" id="4.1.3.27"/>
    </reaction>
</comment>
<evidence type="ECO:0000256" key="3">
    <source>
        <dbReference type="ARBA" id="ARBA00022822"/>
    </source>
</evidence>
<name>A0A650CNB7_9CREN</name>
<sequence length="194" mass="21763">MTDITLIIDNYDSFVYNIAQIVGELGTIPIVIRNDEITVRGVERINPDRIIISPGPGSPDKKEDIGIVIDVIKQLGKRIPIFGICLGHQAIGYAFGAKIRRAKKVFHGKISKIVHNSSAIIYDGIPKQFEATRYHSLVIDDVKEPLIIDAYSLEDNEIMGVHHVEYRIYGVQFHPESVGTPLGKRILYNFINKV</sequence>
<dbReference type="Pfam" id="PF00117">
    <property type="entry name" value="GATase"/>
    <property type="match status" value="1"/>
</dbReference>
<dbReference type="CDD" id="cd01743">
    <property type="entry name" value="GATase1_Anthranilate_Synthase"/>
    <property type="match status" value="1"/>
</dbReference>
<dbReference type="Proteomes" id="UP000423396">
    <property type="component" value="Chromosome"/>
</dbReference>
<dbReference type="PANTHER" id="PTHR43418:SF4">
    <property type="entry name" value="MULTIFUNCTIONAL TRYPTOPHAN BIOSYNTHESIS PROTEIN"/>
    <property type="match status" value="1"/>
</dbReference>
<keyword evidence="3" id="KW-0822">Tryptophan biosynthesis</keyword>
<evidence type="ECO:0000313" key="8">
    <source>
        <dbReference type="EMBL" id="QGR19329.1"/>
    </source>
</evidence>
<gene>
    <name evidence="8" type="ORF">D1868_04590</name>
</gene>
<evidence type="ECO:0000256" key="4">
    <source>
        <dbReference type="ARBA" id="ARBA00022962"/>
    </source>
</evidence>
<keyword evidence="4" id="KW-0315">Glutamine amidotransferase</keyword>
<dbReference type="GO" id="GO:0004049">
    <property type="term" value="F:anthranilate synthase activity"/>
    <property type="evidence" value="ECO:0007669"/>
    <property type="project" value="UniProtKB-EC"/>
</dbReference>
<dbReference type="PANTHER" id="PTHR43418">
    <property type="entry name" value="MULTIFUNCTIONAL TRYPTOPHAN BIOSYNTHESIS PROTEIN-RELATED"/>
    <property type="match status" value="1"/>
</dbReference>
<evidence type="ECO:0000256" key="5">
    <source>
        <dbReference type="ARBA" id="ARBA00023141"/>
    </source>
</evidence>
<dbReference type="EMBL" id="CP045483">
    <property type="protein sequence ID" value="QGR19329.1"/>
    <property type="molecule type" value="Genomic_DNA"/>
</dbReference>
<dbReference type="KEGG" id="sazo:D1868_04590"/>